<evidence type="ECO:0000313" key="3">
    <source>
        <dbReference type="EMBL" id="OJJ66158.1"/>
    </source>
</evidence>
<dbReference type="InterPro" id="IPR021833">
    <property type="entry name" value="DUF3425"/>
</dbReference>
<dbReference type="OMA" id="VYSKWRV"/>
<dbReference type="AlphaFoldDB" id="A0A1L9U3D5"/>
<dbReference type="PANTHER" id="PTHR37012:SF6">
    <property type="entry name" value="BZIP TRANSCRIPTION FACTOR"/>
    <property type="match status" value="1"/>
</dbReference>
<protein>
    <recommendedName>
        <fullName evidence="5">BZIP domain-containing protein</fullName>
    </recommendedName>
</protein>
<dbReference type="CDD" id="cd14688">
    <property type="entry name" value="bZIP_YAP"/>
    <property type="match status" value="1"/>
</dbReference>
<evidence type="ECO:0008006" key="5">
    <source>
        <dbReference type="Google" id="ProtNLM"/>
    </source>
</evidence>
<dbReference type="Gene3D" id="1.20.5.170">
    <property type="match status" value="1"/>
</dbReference>
<sequence>SSSEKKRLRDRRAQRTLRERRERQLKLLQEEVAEFRRLHNSDNNRRLTTRVQRLEGENETLRRRHEQLQSLLDSWKSPRNESPVHQLRNSPILTTPATAYPQEDPISSFHPSPETPVSNSSELPAASSGGPRSAEDMPLSLQVPPPLIPAWMLTPSDDDPQSTISMSTSPWLLRPDLIAECPDLPAPLDLLHGSRRNFLANGIHQSLRLRYCRDPEVLAMGWLLYVYAKWRVAPSARAYAVIPPCMRPVMGQLQKAHPSCLDQIIWPQLRLNIMDRCPKEKLLDVMNLLSCCLKVRWKWGESILERDDNDDLQIRPSFFDTFKVAEGWGLTSEF</sequence>
<dbReference type="Pfam" id="PF11905">
    <property type="entry name" value="DUF3425"/>
    <property type="match status" value="1"/>
</dbReference>
<dbReference type="PANTHER" id="PTHR37012">
    <property type="entry name" value="B-ZIP TRANSCRIPTION FACTOR (EUROFUNG)-RELATED"/>
    <property type="match status" value="1"/>
</dbReference>
<dbReference type="EMBL" id="KV878701">
    <property type="protein sequence ID" value="OJJ66158.1"/>
    <property type="molecule type" value="Genomic_DNA"/>
</dbReference>
<keyword evidence="1" id="KW-0175">Coiled coil</keyword>
<feature type="compositionally biased region" description="Polar residues" evidence="2">
    <location>
        <begin position="87"/>
        <end position="97"/>
    </location>
</feature>
<keyword evidence="4" id="KW-1185">Reference proteome</keyword>
<feature type="coiled-coil region" evidence="1">
    <location>
        <begin position="11"/>
        <end position="71"/>
    </location>
</feature>
<proteinExistence type="predicted"/>
<dbReference type="RefSeq" id="XP_067473408.1">
    <property type="nucleotide sequence ID" value="XM_067629546.1"/>
</dbReference>
<dbReference type="Proteomes" id="UP000184499">
    <property type="component" value="Unassembled WGS sequence"/>
</dbReference>
<gene>
    <name evidence="3" type="ORF">ASPBRDRAFT_98855</name>
</gene>
<feature type="non-terminal residue" evidence="3">
    <location>
        <position position="334"/>
    </location>
</feature>
<dbReference type="GeneID" id="93582033"/>
<dbReference type="VEuPathDB" id="FungiDB:ASPBRDRAFT_98855"/>
<evidence type="ECO:0000256" key="2">
    <source>
        <dbReference type="SAM" id="MobiDB-lite"/>
    </source>
</evidence>
<accession>A0A1L9U3D5</accession>
<feature type="non-terminal residue" evidence="3">
    <location>
        <position position="1"/>
    </location>
</feature>
<feature type="region of interest" description="Disordered" evidence="2">
    <location>
        <begin position="73"/>
        <end position="139"/>
    </location>
</feature>
<dbReference type="OrthoDB" id="4161589at2759"/>
<organism evidence="3 4">
    <name type="scientific">Aspergillus brasiliensis (strain CBS 101740 / IMI 381727 / IBT 21946)</name>
    <dbReference type="NCBI Taxonomy" id="767769"/>
    <lineage>
        <taxon>Eukaryota</taxon>
        <taxon>Fungi</taxon>
        <taxon>Dikarya</taxon>
        <taxon>Ascomycota</taxon>
        <taxon>Pezizomycotina</taxon>
        <taxon>Eurotiomycetes</taxon>
        <taxon>Eurotiomycetidae</taxon>
        <taxon>Eurotiales</taxon>
        <taxon>Aspergillaceae</taxon>
        <taxon>Aspergillus</taxon>
        <taxon>Aspergillus subgen. Circumdati</taxon>
    </lineage>
</organism>
<evidence type="ECO:0000256" key="1">
    <source>
        <dbReference type="SAM" id="Coils"/>
    </source>
</evidence>
<name>A0A1L9U3D5_ASPBC</name>
<evidence type="ECO:0000313" key="4">
    <source>
        <dbReference type="Proteomes" id="UP000184499"/>
    </source>
</evidence>
<reference evidence="4" key="1">
    <citation type="journal article" date="2017" name="Genome Biol.">
        <title>Comparative genomics reveals high biological diversity and specific adaptations in the industrially and medically important fungal genus Aspergillus.</title>
        <authorList>
            <person name="de Vries R.P."/>
            <person name="Riley R."/>
            <person name="Wiebenga A."/>
            <person name="Aguilar-Osorio G."/>
            <person name="Amillis S."/>
            <person name="Uchima C.A."/>
            <person name="Anderluh G."/>
            <person name="Asadollahi M."/>
            <person name="Askin M."/>
            <person name="Barry K."/>
            <person name="Battaglia E."/>
            <person name="Bayram O."/>
            <person name="Benocci T."/>
            <person name="Braus-Stromeyer S.A."/>
            <person name="Caldana C."/>
            <person name="Canovas D."/>
            <person name="Cerqueira G.C."/>
            <person name="Chen F."/>
            <person name="Chen W."/>
            <person name="Choi C."/>
            <person name="Clum A."/>
            <person name="Dos Santos R.A."/>
            <person name="Damasio A.R."/>
            <person name="Diallinas G."/>
            <person name="Emri T."/>
            <person name="Fekete E."/>
            <person name="Flipphi M."/>
            <person name="Freyberg S."/>
            <person name="Gallo A."/>
            <person name="Gournas C."/>
            <person name="Habgood R."/>
            <person name="Hainaut M."/>
            <person name="Harispe M.L."/>
            <person name="Henrissat B."/>
            <person name="Hilden K.S."/>
            <person name="Hope R."/>
            <person name="Hossain A."/>
            <person name="Karabika E."/>
            <person name="Karaffa L."/>
            <person name="Karanyi Z."/>
            <person name="Krasevec N."/>
            <person name="Kuo A."/>
            <person name="Kusch H."/>
            <person name="LaButti K."/>
            <person name="Lagendijk E.L."/>
            <person name="Lapidus A."/>
            <person name="Levasseur A."/>
            <person name="Lindquist E."/>
            <person name="Lipzen A."/>
            <person name="Logrieco A.F."/>
            <person name="MacCabe A."/>
            <person name="Maekelae M.R."/>
            <person name="Malavazi I."/>
            <person name="Melin P."/>
            <person name="Meyer V."/>
            <person name="Mielnichuk N."/>
            <person name="Miskei M."/>
            <person name="Molnar A.P."/>
            <person name="Mule G."/>
            <person name="Ngan C.Y."/>
            <person name="Orejas M."/>
            <person name="Orosz E."/>
            <person name="Ouedraogo J.P."/>
            <person name="Overkamp K.M."/>
            <person name="Park H.-S."/>
            <person name="Perrone G."/>
            <person name="Piumi F."/>
            <person name="Punt P.J."/>
            <person name="Ram A.F."/>
            <person name="Ramon A."/>
            <person name="Rauscher S."/>
            <person name="Record E."/>
            <person name="Riano-Pachon D.M."/>
            <person name="Robert V."/>
            <person name="Roehrig J."/>
            <person name="Ruller R."/>
            <person name="Salamov A."/>
            <person name="Salih N.S."/>
            <person name="Samson R.A."/>
            <person name="Sandor E."/>
            <person name="Sanguinetti M."/>
            <person name="Schuetze T."/>
            <person name="Sepcic K."/>
            <person name="Shelest E."/>
            <person name="Sherlock G."/>
            <person name="Sophianopoulou V."/>
            <person name="Squina F.M."/>
            <person name="Sun H."/>
            <person name="Susca A."/>
            <person name="Todd R.B."/>
            <person name="Tsang A."/>
            <person name="Unkles S.E."/>
            <person name="van de Wiele N."/>
            <person name="van Rossen-Uffink D."/>
            <person name="Oliveira J.V."/>
            <person name="Vesth T.C."/>
            <person name="Visser J."/>
            <person name="Yu J.-H."/>
            <person name="Zhou M."/>
            <person name="Andersen M.R."/>
            <person name="Archer D.B."/>
            <person name="Baker S.E."/>
            <person name="Benoit I."/>
            <person name="Brakhage A.A."/>
            <person name="Braus G.H."/>
            <person name="Fischer R."/>
            <person name="Frisvad J.C."/>
            <person name="Goldman G.H."/>
            <person name="Houbraken J."/>
            <person name="Oakley B."/>
            <person name="Pocsi I."/>
            <person name="Scazzocchio C."/>
            <person name="Seiboth B."/>
            <person name="vanKuyk P.A."/>
            <person name="Wortman J."/>
            <person name="Dyer P.S."/>
            <person name="Grigoriev I.V."/>
        </authorList>
    </citation>
    <scope>NUCLEOTIDE SEQUENCE [LARGE SCALE GENOMIC DNA]</scope>
    <source>
        <strain evidence="4">CBS 101740 / IMI 381727 / IBT 21946</strain>
    </source>
</reference>